<comment type="subcellular location">
    <subcellularLocation>
        <location evidence="1">Cell membrane</location>
        <topology evidence="1">Multi-pass membrane protein</topology>
    </subcellularLocation>
</comment>
<evidence type="ECO:0000259" key="8">
    <source>
        <dbReference type="PROSITE" id="PS50928"/>
    </source>
</evidence>
<keyword evidence="6 7" id="KW-0472">Membrane</keyword>
<dbReference type="GO" id="GO:0005886">
    <property type="term" value="C:plasma membrane"/>
    <property type="evidence" value="ECO:0007669"/>
    <property type="project" value="UniProtKB-SubCell"/>
</dbReference>
<feature type="domain" description="ABC transmembrane type-1" evidence="8">
    <location>
        <begin position="85"/>
        <end position="302"/>
    </location>
</feature>
<dbReference type="InterPro" id="IPR000515">
    <property type="entry name" value="MetI-like"/>
</dbReference>
<evidence type="ECO:0000256" key="1">
    <source>
        <dbReference type="ARBA" id="ARBA00004651"/>
    </source>
</evidence>
<evidence type="ECO:0000313" key="9">
    <source>
        <dbReference type="EMBL" id="SVA12888.1"/>
    </source>
</evidence>
<accession>A0A381TBB1</accession>
<keyword evidence="3" id="KW-1003">Cell membrane</keyword>
<feature type="transmembrane region" description="Helical" evidence="7">
    <location>
        <begin position="279"/>
        <end position="298"/>
    </location>
</feature>
<feature type="transmembrane region" description="Helical" evidence="7">
    <location>
        <begin position="233"/>
        <end position="259"/>
    </location>
</feature>
<gene>
    <name evidence="9" type="ORF">METZ01_LOCUS65742</name>
</gene>
<dbReference type="PANTHER" id="PTHR43163">
    <property type="entry name" value="DIPEPTIDE TRANSPORT SYSTEM PERMEASE PROTEIN DPPB-RELATED"/>
    <property type="match status" value="1"/>
</dbReference>
<sequence length="315" mass="34004">MGLLLAVVVVVFFLIQLAPGDAAVYLGIEQGTGDPEFLAKIRSQYGLDRPLLVQLGAYIGQVAQLDLGQSTYFNQPVLGLILDRLFATVLLASTSLLFAVVVGVALGVFTARRPESPASHGVTIVSLLGFATPVFWSALMMIVVFAAGHPFNILPVSGIEDVRYDGNWFGETVDLFQHLVLPAASLGFIYLAIYSRLARASMLEVLESDYIRTARAKGAHERVVVYKHALRNAVIPVVTSVGLQVANLLSGALLVEFVFGWPGIGRLAVNAIFHRDSPLLLGIMIFSAAMTIVANLLTDLTYRLIDPRIRVGGSR</sequence>
<dbReference type="EMBL" id="UINC01004242">
    <property type="protein sequence ID" value="SVA12888.1"/>
    <property type="molecule type" value="Genomic_DNA"/>
</dbReference>
<dbReference type="SUPFAM" id="SSF161098">
    <property type="entry name" value="MetI-like"/>
    <property type="match status" value="1"/>
</dbReference>
<dbReference type="InterPro" id="IPR045621">
    <property type="entry name" value="BPD_transp_1_N"/>
</dbReference>
<dbReference type="Gene3D" id="1.10.3720.10">
    <property type="entry name" value="MetI-like"/>
    <property type="match status" value="1"/>
</dbReference>
<dbReference type="AlphaFoldDB" id="A0A381TBB1"/>
<evidence type="ECO:0000256" key="4">
    <source>
        <dbReference type="ARBA" id="ARBA00022692"/>
    </source>
</evidence>
<evidence type="ECO:0000256" key="7">
    <source>
        <dbReference type="SAM" id="Phobius"/>
    </source>
</evidence>
<keyword evidence="2" id="KW-0813">Transport</keyword>
<protein>
    <recommendedName>
        <fullName evidence="8">ABC transmembrane type-1 domain-containing protein</fullName>
    </recommendedName>
</protein>
<dbReference type="Pfam" id="PF00528">
    <property type="entry name" value="BPD_transp_1"/>
    <property type="match status" value="1"/>
</dbReference>
<feature type="transmembrane region" description="Helical" evidence="7">
    <location>
        <begin position="121"/>
        <end position="147"/>
    </location>
</feature>
<keyword evidence="4 7" id="KW-0812">Transmembrane</keyword>
<evidence type="ECO:0000256" key="2">
    <source>
        <dbReference type="ARBA" id="ARBA00022448"/>
    </source>
</evidence>
<name>A0A381TBB1_9ZZZZ</name>
<dbReference type="InterPro" id="IPR035906">
    <property type="entry name" value="MetI-like_sf"/>
</dbReference>
<dbReference type="PANTHER" id="PTHR43163:SF9">
    <property type="entry name" value="ABC TRANSPORTER PERMEASE PROTEIN"/>
    <property type="match status" value="1"/>
</dbReference>
<feature type="transmembrane region" description="Helical" evidence="7">
    <location>
        <begin position="175"/>
        <end position="193"/>
    </location>
</feature>
<evidence type="ECO:0000256" key="3">
    <source>
        <dbReference type="ARBA" id="ARBA00022475"/>
    </source>
</evidence>
<proteinExistence type="predicted"/>
<dbReference type="GO" id="GO:0055085">
    <property type="term" value="P:transmembrane transport"/>
    <property type="evidence" value="ECO:0007669"/>
    <property type="project" value="InterPro"/>
</dbReference>
<feature type="transmembrane region" description="Helical" evidence="7">
    <location>
        <begin position="85"/>
        <end position="109"/>
    </location>
</feature>
<dbReference type="Pfam" id="PF19300">
    <property type="entry name" value="BPD_transp_1_N"/>
    <property type="match status" value="1"/>
</dbReference>
<dbReference type="PROSITE" id="PS50928">
    <property type="entry name" value="ABC_TM1"/>
    <property type="match status" value="1"/>
</dbReference>
<organism evidence="9">
    <name type="scientific">marine metagenome</name>
    <dbReference type="NCBI Taxonomy" id="408172"/>
    <lineage>
        <taxon>unclassified sequences</taxon>
        <taxon>metagenomes</taxon>
        <taxon>ecological metagenomes</taxon>
    </lineage>
</organism>
<evidence type="ECO:0000256" key="6">
    <source>
        <dbReference type="ARBA" id="ARBA00023136"/>
    </source>
</evidence>
<dbReference type="CDD" id="cd06261">
    <property type="entry name" value="TM_PBP2"/>
    <property type="match status" value="1"/>
</dbReference>
<reference evidence="9" key="1">
    <citation type="submission" date="2018-05" db="EMBL/GenBank/DDBJ databases">
        <authorList>
            <person name="Lanie J.A."/>
            <person name="Ng W.-L."/>
            <person name="Kazmierczak K.M."/>
            <person name="Andrzejewski T.M."/>
            <person name="Davidsen T.M."/>
            <person name="Wayne K.J."/>
            <person name="Tettelin H."/>
            <person name="Glass J.I."/>
            <person name="Rusch D."/>
            <person name="Podicherti R."/>
            <person name="Tsui H.-C.T."/>
            <person name="Winkler M.E."/>
        </authorList>
    </citation>
    <scope>NUCLEOTIDE SEQUENCE</scope>
</reference>
<evidence type="ECO:0000256" key="5">
    <source>
        <dbReference type="ARBA" id="ARBA00022989"/>
    </source>
</evidence>
<keyword evidence="5 7" id="KW-1133">Transmembrane helix</keyword>